<organism evidence="5 6">
    <name type="scientific">Oenococcus sicerae</name>
    <dbReference type="NCBI Taxonomy" id="2203724"/>
    <lineage>
        <taxon>Bacteria</taxon>
        <taxon>Bacillati</taxon>
        <taxon>Bacillota</taxon>
        <taxon>Bacilli</taxon>
        <taxon>Lactobacillales</taxon>
        <taxon>Lactobacillaceae</taxon>
        <taxon>Oenococcus</taxon>
    </lineage>
</organism>
<proteinExistence type="predicted"/>
<keyword evidence="3" id="KW-0804">Transcription</keyword>
<dbReference type="SUPFAM" id="SSF46689">
    <property type="entry name" value="Homeodomain-like"/>
    <property type="match status" value="1"/>
</dbReference>
<dbReference type="RefSeq" id="WP_301711289.1">
    <property type="nucleotide sequence ID" value="NZ_SDWY01000003.1"/>
</dbReference>
<dbReference type="GO" id="GO:0043565">
    <property type="term" value="F:sequence-specific DNA binding"/>
    <property type="evidence" value="ECO:0007669"/>
    <property type="project" value="InterPro"/>
</dbReference>
<comment type="caution">
    <text evidence="5">The sequence shown here is derived from an EMBL/GenBank/DDBJ whole genome shotgun (WGS) entry which is preliminary data.</text>
</comment>
<accession>A0AAJ1VMJ8</accession>
<dbReference type="SMART" id="SM00342">
    <property type="entry name" value="HTH_ARAC"/>
    <property type="match status" value="1"/>
</dbReference>
<evidence type="ECO:0000313" key="6">
    <source>
        <dbReference type="Proteomes" id="UP001167919"/>
    </source>
</evidence>
<protein>
    <submittedName>
        <fullName evidence="5">AraC family transcriptional regulator</fullName>
    </submittedName>
</protein>
<keyword evidence="2" id="KW-0238">DNA-binding</keyword>
<evidence type="ECO:0000313" key="5">
    <source>
        <dbReference type="EMBL" id="MDN6900638.1"/>
    </source>
</evidence>
<dbReference type="GO" id="GO:0003700">
    <property type="term" value="F:DNA-binding transcription factor activity"/>
    <property type="evidence" value="ECO:0007669"/>
    <property type="project" value="InterPro"/>
</dbReference>
<dbReference type="AlphaFoldDB" id="A0AAJ1VMJ8"/>
<reference evidence="5" key="1">
    <citation type="submission" date="2019-01" db="EMBL/GenBank/DDBJ databases">
        <title>Oenococcus sicerae UCMA17102.</title>
        <authorList>
            <person name="Cousin F.J."/>
            <person name="Le Guellec R."/>
            <person name="Cretenet M."/>
        </authorList>
    </citation>
    <scope>NUCLEOTIDE SEQUENCE</scope>
    <source>
        <strain evidence="5">UCMA17102</strain>
    </source>
</reference>
<dbReference type="Gene3D" id="1.10.10.60">
    <property type="entry name" value="Homeodomain-like"/>
    <property type="match status" value="1"/>
</dbReference>
<evidence type="ECO:0000256" key="2">
    <source>
        <dbReference type="ARBA" id="ARBA00023125"/>
    </source>
</evidence>
<feature type="domain" description="HTH araC/xylS-type" evidence="4">
    <location>
        <begin position="261"/>
        <end position="359"/>
    </location>
</feature>
<dbReference type="PANTHER" id="PTHR43280">
    <property type="entry name" value="ARAC-FAMILY TRANSCRIPTIONAL REGULATOR"/>
    <property type="match status" value="1"/>
</dbReference>
<evidence type="ECO:0000259" key="4">
    <source>
        <dbReference type="PROSITE" id="PS01124"/>
    </source>
</evidence>
<dbReference type="InterPro" id="IPR018060">
    <property type="entry name" value="HTH_AraC"/>
</dbReference>
<dbReference type="Proteomes" id="UP001167919">
    <property type="component" value="Unassembled WGS sequence"/>
</dbReference>
<dbReference type="PROSITE" id="PS01124">
    <property type="entry name" value="HTH_ARAC_FAMILY_2"/>
    <property type="match status" value="1"/>
</dbReference>
<evidence type="ECO:0000256" key="1">
    <source>
        <dbReference type="ARBA" id="ARBA00023015"/>
    </source>
</evidence>
<dbReference type="EMBL" id="SDWY01000003">
    <property type="protein sequence ID" value="MDN6900638.1"/>
    <property type="molecule type" value="Genomic_DNA"/>
</dbReference>
<name>A0AAJ1VMJ8_9LACO</name>
<keyword evidence="1" id="KW-0805">Transcription regulation</keyword>
<gene>
    <name evidence="5" type="ORF">EVC35_06425</name>
</gene>
<dbReference type="Pfam" id="PF12833">
    <property type="entry name" value="HTH_18"/>
    <property type="match status" value="1"/>
</dbReference>
<dbReference type="PANTHER" id="PTHR43280:SF2">
    <property type="entry name" value="HTH-TYPE TRANSCRIPTIONAL REGULATOR EXSA"/>
    <property type="match status" value="1"/>
</dbReference>
<evidence type="ECO:0000256" key="3">
    <source>
        <dbReference type="ARBA" id="ARBA00023163"/>
    </source>
</evidence>
<dbReference type="InterPro" id="IPR009057">
    <property type="entry name" value="Homeodomain-like_sf"/>
</dbReference>
<sequence length="372" mass="42543">MFEERLNLLASAFAIDIFKYDQGKLVKLSAAQKFFNQSLMTQAAKSSALNTFTLVKYQLGYILVIAFSDQEKLLLLPQVDSAEYDHNSFADLNFLTQALSLGKLVYSIYKEAAAPDWELAINDLNKSKEIVKQSAPIKDLNSFHAYSIVMTEALCVLDQTSFQKNVQLMKACNILGEALKSNNFIRGEKDILIGLVEQMTNGLEKIGFPIEKAVLLQINANQKIEMQANIINFDYWLDELTQLFFVELKKYRQSQFLSKAEKISAYINAHLRENTKLKTISENLNIPEQSLNIIFKNKYGQTIKQYAIAQKIEKAKTILDRSELKVKDIANYLYFIDESYFISTFKKLTGITPLEYRLKASQPHETNKSKNN</sequence>